<dbReference type="Gene3D" id="3.40.50.150">
    <property type="entry name" value="Vaccinia Virus protein VP39"/>
    <property type="match status" value="1"/>
</dbReference>
<dbReference type="InterPro" id="IPR029063">
    <property type="entry name" value="SAM-dependent_MTases_sf"/>
</dbReference>
<comment type="caution">
    <text evidence="4">The sequence shown here is derived from an EMBL/GenBank/DDBJ whole genome shotgun (WGS) entry which is preliminary data.</text>
</comment>
<dbReference type="EMBL" id="LMVN01000003">
    <property type="protein sequence ID" value="PAV08032.1"/>
    <property type="molecule type" value="Genomic_DNA"/>
</dbReference>
<organism evidence="4 6">
    <name type="scientific">Methanosphaera cuniculi</name>
    <dbReference type="NCBI Taxonomy" id="1077256"/>
    <lineage>
        <taxon>Archaea</taxon>
        <taxon>Methanobacteriati</taxon>
        <taxon>Methanobacteriota</taxon>
        <taxon>Methanomada group</taxon>
        <taxon>Methanobacteria</taxon>
        <taxon>Methanobacteriales</taxon>
        <taxon>Methanobacteriaceae</taxon>
        <taxon>Methanosphaera</taxon>
    </lineage>
</organism>
<dbReference type="PANTHER" id="PTHR43861">
    <property type="entry name" value="TRANS-ACONITATE 2-METHYLTRANSFERASE-RELATED"/>
    <property type="match status" value="1"/>
</dbReference>
<evidence type="ECO:0000256" key="1">
    <source>
        <dbReference type="ARBA" id="ARBA00022603"/>
    </source>
</evidence>
<dbReference type="PANTHER" id="PTHR43861:SF1">
    <property type="entry name" value="TRANS-ACONITATE 2-METHYLTRANSFERASE"/>
    <property type="match status" value="1"/>
</dbReference>
<dbReference type="GO" id="GO:0032259">
    <property type="term" value="P:methylation"/>
    <property type="evidence" value="ECO:0007669"/>
    <property type="project" value="UniProtKB-KW"/>
</dbReference>
<keyword evidence="2 5" id="KW-0808">Transferase</keyword>
<evidence type="ECO:0000313" key="6">
    <source>
        <dbReference type="Proteomes" id="UP000217528"/>
    </source>
</evidence>
<reference evidence="5 7" key="1">
    <citation type="submission" date="2016-04" db="EMBL/GenBank/DDBJ databases">
        <title>Genome sequence of Methanosphaera cuniculi DSM 4103.</title>
        <authorList>
            <person name="Poehlein A."/>
            <person name="Seedorf H."/>
            <person name="Daniel R."/>
        </authorList>
    </citation>
    <scope>NUCLEOTIDE SEQUENCE [LARGE SCALE GENOMIC DNA]</scope>
    <source>
        <strain evidence="5 7">DSM 4103</strain>
    </source>
</reference>
<reference evidence="4 6" key="2">
    <citation type="journal article" date="2017" name="BMC Genomics">
        <title>Genomic analysis of methanogenic archaea reveals a shift towards energy conservation.</title>
        <authorList>
            <person name="Gilmore S.P."/>
            <person name="Henske J.K."/>
            <person name="Sexton J.A."/>
            <person name="Solomon K.V."/>
            <person name="Seppala S."/>
            <person name="Yoo J.I."/>
            <person name="Huyett L.M."/>
            <person name="Pressman A."/>
            <person name="Cogan J.Z."/>
            <person name="Kivenson V."/>
            <person name="Peng X."/>
            <person name="Tan Y."/>
            <person name="Valentine D.L."/>
            <person name="O'Malley M.A."/>
        </authorList>
    </citation>
    <scope>NUCLEOTIDE SEQUENCE [LARGE SCALE GENOMIC DNA]</scope>
    <source>
        <strain evidence="4 6">1R-7</strain>
    </source>
</reference>
<dbReference type="Proteomes" id="UP000246004">
    <property type="component" value="Unassembled WGS sequence"/>
</dbReference>
<evidence type="ECO:0000313" key="5">
    <source>
        <dbReference type="EMBL" id="PWL08764.1"/>
    </source>
</evidence>
<dbReference type="EC" id="2.1.1.-" evidence="5"/>
<evidence type="ECO:0000313" key="4">
    <source>
        <dbReference type="EMBL" id="PAV08032.1"/>
    </source>
</evidence>
<dbReference type="OrthoDB" id="57427at2157"/>
<dbReference type="RefSeq" id="WP_095608094.1">
    <property type="nucleotide sequence ID" value="NZ_CAUHCB010000001.1"/>
</dbReference>
<sequence>MSDLKTHFNETSKHYDNLVKKTIPKYDEMIEALVNSIPEKENLRILDLGCGTGNISLQVLERFPDAKITCLDISDKMIEVAKEKLAGYENIEFVLGDFTIVDIIDDYDAIISSLALHHIRDENDKRQMYQYIYDSLKQDGVFYNADVMEANSKYNSKLNERIADKYMAENQLTVEDMKDHKKKREHNDHPITITDHLRLLEDVGFKEIDVIWKYYSNAVYGGTRKE</sequence>
<feature type="domain" description="Methyltransferase" evidence="3">
    <location>
        <begin position="45"/>
        <end position="140"/>
    </location>
</feature>
<dbReference type="EMBL" id="LWMS01000010">
    <property type="protein sequence ID" value="PWL08764.1"/>
    <property type="molecule type" value="Genomic_DNA"/>
</dbReference>
<proteinExistence type="predicted"/>
<name>A0A2A2HF27_9EURY</name>
<dbReference type="Proteomes" id="UP000217528">
    <property type="component" value="Unassembled WGS sequence"/>
</dbReference>
<gene>
    <name evidence="5" type="primary">yrrT</name>
    <name evidence="4" type="ORF">ASJ82_05135</name>
    <name evidence="5" type="ORF">MSCUN_04780</name>
</gene>
<dbReference type="GO" id="GO:0008168">
    <property type="term" value="F:methyltransferase activity"/>
    <property type="evidence" value="ECO:0007669"/>
    <property type="project" value="UniProtKB-KW"/>
</dbReference>
<protein>
    <submittedName>
        <fullName evidence="5">Putative methyltransferase YrrT</fullName>
        <ecNumber evidence="5">2.1.1.-</ecNumber>
    </submittedName>
</protein>
<dbReference type="SUPFAM" id="SSF53335">
    <property type="entry name" value="S-adenosyl-L-methionine-dependent methyltransferases"/>
    <property type="match status" value="1"/>
</dbReference>
<dbReference type="Pfam" id="PF13649">
    <property type="entry name" value="Methyltransf_25"/>
    <property type="match status" value="1"/>
</dbReference>
<keyword evidence="1 5" id="KW-0489">Methyltransferase</keyword>
<dbReference type="InterPro" id="IPR041698">
    <property type="entry name" value="Methyltransf_25"/>
</dbReference>
<evidence type="ECO:0000256" key="2">
    <source>
        <dbReference type="ARBA" id="ARBA00022679"/>
    </source>
</evidence>
<dbReference type="AlphaFoldDB" id="A0A2A2HF27"/>
<accession>A0A2A2HF27</accession>
<evidence type="ECO:0000259" key="3">
    <source>
        <dbReference type="Pfam" id="PF13649"/>
    </source>
</evidence>
<keyword evidence="6" id="KW-1185">Reference proteome</keyword>
<dbReference type="CDD" id="cd02440">
    <property type="entry name" value="AdoMet_MTases"/>
    <property type="match status" value="1"/>
</dbReference>
<evidence type="ECO:0000313" key="7">
    <source>
        <dbReference type="Proteomes" id="UP000246004"/>
    </source>
</evidence>